<dbReference type="Proteomes" id="UP000594364">
    <property type="component" value="Chromosome 3"/>
</dbReference>
<dbReference type="OrthoDB" id="5346621at2759"/>
<gene>
    <name evidence="1" type="ORF">C2857_005413</name>
</gene>
<proteinExistence type="predicted"/>
<sequence>MSRFFSTTARAFLSFVWKGTEPHSQYEVTARTQILKNTKLDGVDTVEIAGQPHTSRNDPKVHVSGQIFKNGKRVTSLHVYEDGTVGYSKEIFNESQEE</sequence>
<organism evidence="1 2">
    <name type="scientific">Epichloe festucae (strain Fl1)</name>
    <dbReference type="NCBI Taxonomy" id="877507"/>
    <lineage>
        <taxon>Eukaryota</taxon>
        <taxon>Fungi</taxon>
        <taxon>Dikarya</taxon>
        <taxon>Ascomycota</taxon>
        <taxon>Pezizomycotina</taxon>
        <taxon>Sordariomycetes</taxon>
        <taxon>Hypocreomycetidae</taxon>
        <taxon>Hypocreales</taxon>
        <taxon>Clavicipitaceae</taxon>
        <taxon>Epichloe</taxon>
    </lineage>
</organism>
<accession>A0A7S9KSR9</accession>
<evidence type="ECO:0000313" key="1">
    <source>
        <dbReference type="EMBL" id="QPH01214.1"/>
    </source>
</evidence>
<evidence type="ECO:0000313" key="2">
    <source>
        <dbReference type="Proteomes" id="UP000594364"/>
    </source>
</evidence>
<reference evidence="1 2" key="1">
    <citation type="journal article" date="2018" name="PLoS Genet.">
        <title>Repeat elements organise 3D genome structure and mediate transcription in the filamentous fungus Epichloe festucae.</title>
        <authorList>
            <person name="Winter D.J."/>
            <person name="Ganley A.R.D."/>
            <person name="Young C.A."/>
            <person name="Liachko I."/>
            <person name="Schardl C.L."/>
            <person name="Dupont P.Y."/>
            <person name="Berry D."/>
            <person name="Ram A."/>
            <person name="Scott B."/>
            <person name="Cox M.P."/>
        </authorList>
    </citation>
    <scope>NUCLEOTIDE SEQUENCE [LARGE SCALE GENOMIC DNA]</scope>
    <source>
        <strain evidence="1 2">Fl1</strain>
    </source>
</reference>
<keyword evidence="2" id="KW-1185">Reference proteome</keyword>
<dbReference type="AlphaFoldDB" id="A0A7S9KSR9"/>
<dbReference type="EMBL" id="CP031387">
    <property type="protein sequence ID" value="QPH01214.1"/>
    <property type="molecule type" value="Genomic_DNA"/>
</dbReference>
<protein>
    <submittedName>
        <fullName evidence="1">Uncharacterized protein</fullName>
    </submittedName>
</protein>
<name>A0A7S9KSR9_EPIFF</name>